<organism evidence="6 7">
    <name type="scientific">Gulosibacter molinativorax</name>
    <dbReference type="NCBI Taxonomy" id="256821"/>
    <lineage>
        <taxon>Bacteria</taxon>
        <taxon>Bacillati</taxon>
        <taxon>Actinomycetota</taxon>
        <taxon>Actinomycetes</taxon>
        <taxon>Micrococcales</taxon>
        <taxon>Microbacteriaceae</taxon>
        <taxon>Gulosibacter</taxon>
    </lineage>
</organism>
<sequence>MEGVERVTVAREFASVLSPEGKLEPTEAFEPFADRLKQANDELWGTAFRQMKLVRAFDREGTNLQRQGQLALYVQLEGQEAAQIGSGLATRPQDTVFPSYREHGVGLVRGLDLVKILALLRGVTNSGWNPEEENNFRNYTLVIASQTLHATGYAMGQTLDGKVGTGNADEDEATIVYFGDGSTSQGDLNEALVFAKSYNTPEVFFLQNNHWAISVPVSVQSPVPLYRRADGFGIPSVQIDGNDVMAAWAVTGQFMDDARAGKGPSFIEALTYRMGAHTTSDDPTKYRTRDEEQHWRERDPIDRLEKYLRAQGTTDAFFSDIETEAADYASDIRRRTLALPNPEPLQMFNHAYAEPNQEIERQQMAFFDFEASLEEDA</sequence>
<comment type="caution">
    <text evidence="6">The sequence shown here is derived from an EMBL/GenBank/DDBJ whole genome shotgun (WGS) entry which is preliminary data.</text>
</comment>
<accession>A0ABT7C9A3</accession>
<reference evidence="6" key="2">
    <citation type="journal article" date="2022" name="Sci. Rep.">
        <title>In silico prediction of the enzymes involved in the degradation of the herbicide molinate by Gulosibacter molinativorax ON4T.</title>
        <authorList>
            <person name="Lopes A.R."/>
            <person name="Bunin E."/>
            <person name="Viana A.T."/>
            <person name="Froufe H."/>
            <person name="Munoz-Merida A."/>
            <person name="Pinho D."/>
            <person name="Figueiredo J."/>
            <person name="Barroso C."/>
            <person name="Vaz-Moreira I."/>
            <person name="Bellanger X."/>
            <person name="Egas C."/>
            <person name="Nunes O.C."/>
        </authorList>
    </citation>
    <scope>NUCLEOTIDE SEQUENCE</scope>
    <source>
        <strain evidence="6">ON4</strain>
    </source>
</reference>
<feature type="domain" description="Dehydrogenase E1 component" evidence="5">
    <location>
        <begin position="50"/>
        <end position="315"/>
    </location>
</feature>
<reference evidence="6" key="1">
    <citation type="submission" date="2018-03" db="EMBL/GenBank/DDBJ databases">
        <authorList>
            <person name="Nunes O.C."/>
            <person name="Lopes A.R."/>
            <person name="Froufe H."/>
            <person name="Munoz-Merida A."/>
            <person name="Barroso C."/>
            <person name="Egas C."/>
        </authorList>
    </citation>
    <scope>NUCLEOTIDE SEQUENCE</scope>
    <source>
        <strain evidence="6">ON4</strain>
    </source>
</reference>
<dbReference type="CDD" id="cd02000">
    <property type="entry name" value="TPP_E1_PDC_ADC_BCADC"/>
    <property type="match status" value="1"/>
</dbReference>
<keyword evidence="6" id="KW-0670">Pyruvate</keyword>
<dbReference type="EMBL" id="PXVD01000015">
    <property type="protein sequence ID" value="MDJ1371740.1"/>
    <property type="molecule type" value="Genomic_DNA"/>
</dbReference>
<dbReference type="Proteomes" id="UP001170379">
    <property type="component" value="Unassembled WGS sequence"/>
</dbReference>
<dbReference type="InterPro" id="IPR001017">
    <property type="entry name" value="DH_E1"/>
</dbReference>
<keyword evidence="2 4" id="KW-0560">Oxidoreductase</keyword>
<evidence type="ECO:0000259" key="5">
    <source>
        <dbReference type="Pfam" id="PF00676"/>
    </source>
</evidence>
<evidence type="ECO:0000313" key="7">
    <source>
        <dbReference type="Proteomes" id="UP001170379"/>
    </source>
</evidence>
<dbReference type="PANTHER" id="PTHR43380">
    <property type="entry name" value="2-OXOISOVALERATE DEHYDROGENASE SUBUNIT ALPHA, MITOCHONDRIAL"/>
    <property type="match status" value="1"/>
</dbReference>
<dbReference type="PANTHER" id="PTHR43380:SF1">
    <property type="entry name" value="2-OXOISOVALERATE DEHYDROGENASE SUBUNIT ALPHA, MITOCHONDRIAL"/>
    <property type="match status" value="1"/>
</dbReference>
<evidence type="ECO:0000256" key="2">
    <source>
        <dbReference type="ARBA" id="ARBA00023002"/>
    </source>
</evidence>
<comment type="catalytic activity">
    <reaction evidence="4">
        <text>N(6)-[(R)-lipoyl]-L-lysyl-[protein] + 3-methyl-2-oxobutanoate + H(+) = N(6)-[(R)-S(8)-2-methylpropanoyldihydrolipoyl]-L-lysyl-[protein] + CO2</text>
        <dbReference type="Rhea" id="RHEA:13457"/>
        <dbReference type="Rhea" id="RHEA-COMP:10474"/>
        <dbReference type="Rhea" id="RHEA-COMP:10497"/>
        <dbReference type="ChEBI" id="CHEBI:11851"/>
        <dbReference type="ChEBI" id="CHEBI:15378"/>
        <dbReference type="ChEBI" id="CHEBI:16526"/>
        <dbReference type="ChEBI" id="CHEBI:83099"/>
        <dbReference type="ChEBI" id="CHEBI:83142"/>
        <dbReference type="EC" id="1.2.4.4"/>
    </reaction>
</comment>
<comment type="function">
    <text evidence="4">The branched-chain alpha-keto dehydrogenase complex catalyzes the overall conversion of alpha-keto acids to acyl-CoA and CO(2). It contains multiple copies of three enzymatic components: branched-chain alpha-keto acid decarboxylase (E1), lipoamide acyltransferase (E2) and lipoamide dehydrogenase (E3).</text>
</comment>
<dbReference type="Gene3D" id="3.40.50.970">
    <property type="match status" value="1"/>
</dbReference>
<dbReference type="Pfam" id="PF00676">
    <property type="entry name" value="E1_dh"/>
    <property type="match status" value="1"/>
</dbReference>
<dbReference type="SUPFAM" id="SSF52518">
    <property type="entry name" value="Thiamin diphosphate-binding fold (THDP-binding)"/>
    <property type="match status" value="1"/>
</dbReference>
<keyword evidence="3 4" id="KW-0786">Thiamine pyrophosphate</keyword>
<dbReference type="InterPro" id="IPR050771">
    <property type="entry name" value="Alpha-ketoacid_DH_E1_comp"/>
</dbReference>
<evidence type="ECO:0000256" key="1">
    <source>
        <dbReference type="ARBA" id="ARBA00001964"/>
    </source>
</evidence>
<evidence type="ECO:0000256" key="3">
    <source>
        <dbReference type="ARBA" id="ARBA00023052"/>
    </source>
</evidence>
<comment type="similarity">
    <text evidence="4">Belongs to the BCKDHA family.</text>
</comment>
<dbReference type="InterPro" id="IPR029061">
    <property type="entry name" value="THDP-binding"/>
</dbReference>
<gene>
    <name evidence="6" type="ORF">C7K25_10235</name>
</gene>
<keyword evidence="7" id="KW-1185">Reference proteome</keyword>
<evidence type="ECO:0000256" key="4">
    <source>
        <dbReference type="RuleBase" id="RU365014"/>
    </source>
</evidence>
<protein>
    <recommendedName>
        <fullName evidence="4">2-oxoisovalerate dehydrogenase subunit alpha</fullName>
        <ecNumber evidence="4">1.2.4.4</ecNumber>
    </recommendedName>
    <alternativeName>
        <fullName evidence="4">Branched-chain alpha-keto acid dehydrogenase E1 component alpha chain</fullName>
    </alternativeName>
</protein>
<proteinExistence type="inferred from homology"/>
<name>A0ABT7C9A3_9MICO</name>
<comment type="cofactor">
    <cofactor evidence="1 4">
        <name>thiamine diphosphate</name>
        <dbReference type="ChEBI" id="CHEBI:58937"/>
    </cofactor>
</comment>
<evidence type="ECO:0000313" key="6">
    <source>
        <dbReference type="EMBL" id="MDJ1371740.1"/>
    </source>
</evidence>
<dbReference type="EC" id="1.2.4.4" evidence="4"/>